<feature type="coiled-coil region" evidence="3">
    <location>
        <begin position="403"/>
        <end position="437"/>
    </location>
</feature>
<comment type="catalytic activity">
    <reaction evidence="2">
        <text>2 GTP = 3',3'-c-di-GMP + 2 diphosphate</text>
        <dbReference type="Rhea" id="RHEA:24898"/>
        <dbReference type="ChEBI" id="CHEBI:33019"/>
        <dbReference type="ChEBI" id="CHEBI:37565"/>
        <dbReference type="ChEBI" id="CHEBI:58805"/>
        <dbReference type="EC" id="2.7.7.65"/>
    </reaction>
</comment>
<dbReference type="SMART" id="SM00267">
    <property type="entry name" value="GGDEF"/>
    <property type="match status" value="1"/>
</dbReference>
<dbReference type="OrthoDB" id="8522032at2"/>
<dbReference type="AlphaFoldDB" id="A0A5S4EGP0"/>
<gene>
    <name evidence="6" type="ORF">ACCUM_0917</name>
</gene>
<name>A0A5S4EGP0_9PROT</name>
<keyword evidence="7" id="KW-1185">Reference proteome</keyword>
<protein>
    <recommendedName>
        <fullName evidence="1">diguanylate cyclase</fullName>
        <ecNumber evidence="1">2.7.7.65</ecNumber>
    </recommendedName>
</protein>
<dbReference type="FunFam" id="3.30.70.270:FF:000001">
    <property type="entry name" value="Diguanylate cyclase domain protein"/>
    <property type="match status" value="1"/>
</dbReference>
<dbReference type="Pfam" id="PF00990">
    <property type="entry name" value="GGDEF"/>
    <property type="match status" value="1"/>
</dbReference>
<organism evidence="6 7">
    <name type="scientific">Candidatus Accumulibacter phosphatis</name>
    <dbReference type="NCBI Taxonomy" id="327160"/>
    <lineage>
        <taxon>Bacteria</taxon>
        <taxon>Pseudomonadati</taxon>
        <taxon>Pseudomonadota</taxon>
        <taxon>Betaproteobacteria</taxon>
        <taxon>Candidatus Accumulibacter</taxon>
    </lineage>
</organism>
<evidence type="ECO:0000313" key="7">
    <source>
        <dbReference type="Proteomes" id="UP000306324"/>
    </source>
</evidence>
<evidence type="ECO:0000256" key="2">
    <source>
        <dbReference type="ARBA" id="ARBA00034247"/>
    </source>
</evidence>
<dbReference type="PROSITE" id="PS50887">
    <property type="entry name" value="GGDEF"/>
    <property type="match status" value="1"/>
</dbReference>
<dbReference type="InterPro" id="IPR000160">
    <property type="entry name" value="GGDEF_dom"/>
</dbReference>
<accession>A0A5S4EGP0</accession>
<dbReference type="EC" id="2.7.7.65" evidence="1"/>
<feature type="domain" description="GGDEF" evidence="5">
    <location>
        <begin position="468"/>
        <end position="598"/>
    </location>
</feature>
<evidence type="ECO:0000313" key="6">
    <source>
        <dbReference type="EMBL" id="TMQ74446.1"/>
    </source>
</evidence>
<feature type="region of interest" description="Disordered" evidence="4">
    <location>
        <begin position="159"/>
        <end position="179"/>
    </location>
</feature>
<sequence length="598" mass="66708">MPSLSNPSEIARETLRLLAARRISPSPENYRDIYNEIAGTSGNLAEAFPKRELQALQTALPRETAVQQKLVKRFEQAFKGKNWDEFRDGVADLVKQLANEHELPWSELFRDFLRQWENKHAGLTVARKREALERVLAAAAGNSELLFGRLQGLVRSWSGSGPADGEIPLVESGTNTETETSLPLAAEAEAGADSSPRTNELSGELRDIFAYTLEVIIETQLADEPELAADARMLVHKTRSATSSAALQGLLAGVKRFAFRLEILAEDRTELRAGLLNLLQLLIKNVGELVTEDRWLAGQIEIVRDIVSNPLSIRAIGDAESRLKEVIFKQSQLKRSLNEAKESLKQMLAGFVDHLAEFADSTSDYHDKLELCAHRISMAEDISQLEDVLADVIHETRIIQLNAQRSRDDLRTAKQRVSEAETRIGELELELDRASMLVRHDQLTGTLNRRGLDEAFDKEVARAQRRQAILCVALLDIDNFKKLNDTLGHDAGDAALIHLATVIRETMRPQDTVARFGGEEFIIILPDTSVEDAQTAIVRLQRELTRRIFLHNNDRRLITFSAGVTHLQPGDTQGSVTKRADEAMYAAKQAGKNRVMIG</sequence>
<dbReference type="PANTHER" id="PTHR45138">
    <property type="entry name" value="REGULATORY COMPONENTS OF SENSORY TRANSDUCTION SYSTEM"/>
    <property type="match status" value="1"/>
</dbReference>
<dbReference type="InterPro" id="IPR043128">
    <property type="entry name" value="Rev_trsase/Diguanyl_cyclase"/>
</dbReference>
<dbReference type="GO" id="GO:0052621">
    <property type="term" value="F:diguanylate cyclase activity"/>
    <property type="evidence" value="ECO:0007669"/>
    <property type="project" value="UniProtKB-EC"/>
</dbReference>
<evidence type="ECO:0000256" key="3">
    <source>
        <dbReference type="SAM" id="Coils"/>
    </source>
</evidence>
<dbReference type="InterPro" id="IPR050469">
    <property type="entry name" value="Diguanylate_Cyclase"/>
</dbReference>
<reference evidence="6 7" key="1">
    <citation type="submission" date="2019-04" db="EMBL/GenBank/DDBJ databases">
        <title>A novel phosphate-accumulating bacterium identified in bioreactor for phosphate removal from wastewater.</title>
        <authorList>
            <person name="Kotlyarov R.Y."/>
            <person name="Beletsky A.V."/>
            <person name="Kallistova A.Y."/>
            <person name="Dorofeev A.G."/>
            <person name="Nikolaev Y.Y."/>
            <person name="Pimenov N.V."/>
            <person name="Ravin N.V."/>
            <person name="Mardanov A.V."/>
        </authorList>
    </citation>
    <scope>NUCLEOTIDE SEQUENCE [LARGE SCALE GENOMIC DNA]</scope>
    <source>
        <strain evidence="6 7">Bin19</strain>
    </source>
</reference>
<dbReference type="Proteomes" id="UP000306324">
    <property type="component" value="Unassembled WGS sequence"/>
</dbReference>
<dbReference type="PANTHER" id="PTHR45138:SF9">
    <property type="entry name" value="DIGUANYLATE CYCLASE DGCM-RELATED"/>
    <property type="match status" value="1"/>
</dbReference>
<proteinExistence type="predicted"/>
<dbReference type="RefSeq" id="WP_138679273.1">
    <property type="nucleotide sequence ID" value="NZ_SWAD01000212.1"/>
</dbReference>
<dbReference type="InterPro" id="IPR029787">
    <property type="entry name" value="Nucleotide_cyclase"/>
</dbReference>
<keyword evidence="3" id="KW-0175">Coiled coil</keyword>
<dbReference type="EMBL" id="SWAD01000212">
    <property type="protein sequence ID" value="TMQ74446.1"/>
    <property type="molecule type" value="Genomic_DNA"/>
</dbReference>
<comment type="caution">
    <text evidence="6">The sequence shown here is derived from an EMBL/GenBank/DDBJ whole genome shotgun (WGS) entry which is preliminary data.</text>
</comment>
<evidence type="ECO:0000259" key="5">
    <source>
        <dbReference type="PROSITE" id="PS50887"/>
    </source>
</evidence>
<evidence type="ECO:0000256" key="1">
    <source>
        <dbReference type="ARBA" id="ARBA00012528"/>
    </source>
</evidence>
<evidence type="ECO:0000256" key="4">
    <source>
        <dbReference type="SAM" id="MobiDB-lite"/>
    </source>
</evidence>
<dbReference type="NCBIfam" id="TIGR00254">
    <property type="entry name" value="GGDEF"/>
    <property type="match status" value="1"/>
</dbReference>
<dbReference type="SUPFAM" id="SSF55073">
    <property type="entry name" value="Nucleotide cyclase"/>
    <property type="match status" value="1"/>
</dbReference>
<dbReference type="CDD" id="cd01949">
    <property type="entry name" value="GGDEF"/>
    <property type="match status" value="1"/>
</dbReference>
<dbReference type="Gene3D" id="3.30.70.270">
    <property type="match status" value="1"/>
</dbReference>